<reference evidence="2" key="1">
    <citation type="submission" date="2008-04" db="EMBL/GenBank/DDBJ databases">
        <title>Complete sequence of chromosome of Nostoc punctiforme ATCC 29133.</title>
        <authorList>
            <consortium name="US DOE Joint Genome Institute"/>
            <person name="Copeland A."/>
            <person name="Lucas S."/>
            <person name="Lapidus A."/>
            <person name="Glavina del Rio T."/>
            <person name="Dalin E."/>
            <person name="Tice H."/>
            <person name="Pitluck S."/>
            <person name="Chain P."/>
            <person name="Malfatti S."/>
            <person name="Shin M."/>
            <person name="Vergez L."/>
            <person name="Schmutz J."/>
            <person name="Larimer F."/>
            <person name="Land M."/>
            <person name="Hauser L."/>
            <person name="Kyrpides N."/>
            <person name="Kim E."/>
            <person name="Meeks J.C."/>
            <person name="Elhai J."/>
            <person name="Campbell E.L."/>
            <person name="Thiel T."/>
            <person name="Longmire J."/>
            <person name="Potts M."/>
            <person name="Atlas R."/>
        </authorList>
    </citation>
    <scope>NUCLEOTIDE SEQUENCE [LARGE SCALE GENOMIC DNA]</scope>
    <source>
        <strain evidence="2">ATCC 29133 / PCC 73102</strain>
    </source>
</reference>
<dbReference type="eggNOG" id="ENOG5033I0D">
    <property type="taxonomic scope" value="Bacteria"/>
</dbReference>
<sequence length="154" mass="17888">MTFFANAGYKILKACVNQSEGMHPRIFCRRWFGLEDVQEDGRLRFTETQVLAIESEHGYREKCVNLIAKILKIKPNTVQRWGKGVEFNNLPSDKRHQYETYLRYVDMLRVLSANLAKHDESLVIKLLNSSTKSVKEINSESFNFQVSDKSEILV</sequence>
<name>B2IYT8_NOSP7</name>
<dbReference type="EnsemblBacteria" id="ACC81671">
    <property type="protein sequence ID" value="ACC81671"/>
    <property type="gene ID" value="Npun_F3218"/>
</dbReference>
<dbReference type="OrthoDB" id="574524at2"/>
<dbReference type="HOGENOM" id="CLU_1702446_0_0_3"/>
<dbReference type="STRING" id="63737.Npun_F3218"/>
<proteinExistence type="predicted"/>
<accession>B2IYT8</accession>
<evidence type="ECO:0000313" key="1">
    <source>
        <dbReference type="EMBL" id="ACC81671.1"/>
    </source>
</evidence>
<organism evidence="1 2">
    <name type="scientific">Nostoc punctiforme (strain ATCC 29133 / PCC 73102)</name>
    <dbReference type="NCBI Taxonomy" id="63737"/>
    <lineage>
        <taxon>Bacteria</taxon>
        <taxon>Bacillati</taxon>
        <taxon>Cyanobacteriota</taxon>
        <taxon>Cyanophyceae</taxon>
        <taxon>Nostocales</taxon>
        <taxon>Nostocaceae</taxon>
        <taxon>Nostoc</taxon>
    </lineage>
</organism>
<protein>
    <submittedName>
        <fullName evidence="1">Uncharacterized protein</fullName>
    </submittedName>
</protein>
<reference evidence="1 2" key="2">
    <citation type="journal article" date="2013" name="Plant Physiol.">
        <title>A Nostoc punctiforme Sugar Transporter Necessary to Establish a Cyanobacterium-Plant Symbiosis.</title>
        <authorList>
            <person name="Ekman M."/>
            <person name="Picossi S."/>
            <person name="Campbell E.L."/>
            <person name="Meeks J.C."/>
            <person name="Flores E."/>
        </authorList>
    </citation>
    <scope>NUCLEOTIDE SEQUENCE [LARGE SCALE GENOMIC DNA]</scope>
    <source>
        <strain evidence="2">ATCC 29133 / PCC 73102</strain>
    </source>
</reference>
<evidence type="ECO:0000313" key="2">
    <source>
        <dbReference type="Proteomes" id="UP000001191"/>
    </source>
</evidence>
<gene>
    <name evidence="1" type="ordered locus">Npun_F3218</name>
</gene>
<dbReference type="EMBL" id="CP001037">
    <property type="protein sequence ID" value="ACC81671.1"/>
    <property type="molecule type" value="Genomic_DNA"/>
</dbReference>
<dbReference type="Proteomes" id="UP000001191">
    <property type="component" value="Chromosome"/>
</dbReference>
<dbReference type="RefSeq" id="WP_012409650.1">
    <property type="nucleotide sequence ID" value="NC_010628.1"/>
</dbReference>
<dbReference type="KEGG" id="npu:Npun_F3218"/>
<keyword evidence="2" id="KW-1185">Reference proteome</keyword>
<dbReference type="AlphaFoldDB" id="B2IYT8"/>